<name>A0A2M8PWW0_9CHLR</name>
<evidence type="ECO:0000313" key="4">
    <source>
        <dbReference type="EMBL" id="PJF42047.1"/>
    </source>
</evidence>
<sequence length="210" mass="23255">MYRSRRSKSLNPLVALLIVIGVVAIYSAFERLNRQVPALLPTPTAAPTQNAAVLSAQPTSTPKRALPFRIAAANVNLLAEIVPLYFDMTLDTWNLNYLYNQAGHLEGTANLDEGGNFVLAGHVELGDGMPGPFARIGELRKGDLISIFRENSATTEVLQYAVTDVLIVPPNDFSVIRSRGYEELTLITCTDWDAQQRDYLKRVVVRARRL</sequence>
<dbReference type="InterPro" id="IPR005754">
    <property type="entry name" value="Sortase"/>
</dbReference>
<dbReference type="SUPFAM" id="SSF63817">
    <property type="entry name" value="Sortase"/>
    <property type="match status" value="1"/>
</dbReference>
<dbReference type="InterPro" id="IPR023365">
    <property type="entry name" value="Sortase_dom-sf"/>
</dbReference>
<evidence type="ECO:0000313" key="6">
    <source>
        <dbReference type="Proteomes" id="UP000229681"/>
    </source>
</evidence>
<dbReference type="EMBL" id="PGTL01000037">
    <property type="protein sequence ID" value="PJF42047.1"/>
    <property type="molecule type" value="Genomic_DNA"/>
</dbReference>
<accession>A0A2M8PWW0</accession>
<dbReference type="AlphaFoldDB" id="A0A2M8PWW0"/>
<keyword evidence="2" id="KW-0472">Membrane</keyword>
<dbReference type="EMBL" id="PGTM01000126">
    <property type="protein sequence ID" value="PJF35655.1"/>
    <property type="molecule type" value="Genomic_DNA"/>
</dbReference>
<evidence type="ECO:0008006" key="7">
    <source>
        <dbReference type="Google" id="ProtNLM"/>
    </source>
</evidence>
<dbReference type="Proteomes" id="UP000228947">
    <property type="component" value="Unassembled WGS sequence"/>
</dbReference>
<dbReference type="GO" id="GO:0016787">
    <property type="term" value="F:hydrolase activity"/>
    <property type="evidence" value="ECO:0007669"/>
    <property type="project" value="UniProtKB-KW"/>
</dbReference>
<evidence type="ECO:0000313" key="5">
    <source>
        <dbReference type="Proteomes" id="UP000228947"/>
    </source>
</evidence>
<protein>
    <recommendedName>
        <fullName evidence="7">Sortase</fullName>
    </recommendedName>
</protein>
<dbReference type="NCBIfam" id="TIGR01076">
    <property type="entry name" value="sortase_fam"/>
    <property type="match status" value="1"/>
</dbReference>
<evidence type="ECO:0000256" key="1">
    <source>
        <dbReference type="ARBA" id="ARBA00022801"/>
    </source>
</evidence>
<accession>A0A2M8PDM4</accession>
<keyword evidence="2" id="KW-1133">Transmembrane helix</keyword>
<reference evidence="5 6" key="1">
    <citation type="submission" date="2017-11" db="EMBL/GenBank/DDBJ databases">
        <title>Evolution of Phototrophy in the Chloroflexi Phylum Driven by Horizontal Gene Transfer.</title>
        <authorList>
            <person name="Ward L.M."/>
            <person name="Hemp J."/>
            <person name="Shih P.M."/>
            <person name="Mcglynn S.E."/>
            <person name="Fischer W."/>
        </authorList>
    </citation>
    <scope>NUCLEOTIDE SEQUENCE [LARGE SCALE GENOMIC DNA]</scope>
    <source>
        <strain evidence="4">CP1_1M</strain>
        <strain evidence="3">JP3_13</strain>
    </source>
</reference>
<evidence type="ECO:0000313" key="3">
    <source>
        <dbReference type="EMBL" id="PJF35655.1"/>
    </source>
</evidence>
<keyword evidence="2" id="KW-0812">Transmembrane</keyword>
<gene>
    <name evidence="3" type="ORF">CUN49_09475</name>
    <name evidence="4" type="ORF">CUN50_05570</name>
</gene>
<evidence type="ECO:0000256" key="2">
    <source>
        <dbReference type="SAM" id="Phobius"/>
    </source>
</evidence>
<dbReference type="Proteomes" id="UP000229681">
    <property type="component" value="Unassembled WGS sequence"/>
</dbReference>
<keyword evidence="1" id="KW-0378">Hydrolase</keyword>
<proteinExistence type="predicted"/>
<comment type="caution">
    <text evidence="4">The sequence shown here is derived from an EMBL/GenBank/DDBJ whole genome shotgun (WGS) entry which is preliminary data.</text>
</comment>
<feature type="transmembrane region" description="Helical" evidence="2">
    <location>
        <begin position="12"/>
        <end position="29"/>
    </location>
</feature>
<organism evidence="4 5">
    <name type="scientific">Candidatus Thermofonsia Clade 1 bacterium</name>
    <dbReference type="NCBI Taxonomy" id="2364210"/>
    <lineage>
        <taxon>Bacteria</taxon>
        <taxon>Bacillati</taxon>
        <taxon>Chloroflexota</taxon>
        <taxon>Candidatus Thermofontia</taxon>
        <taxon>Candidatus Thermofonsia Clade 1</taxon>
    </lineage>
</organism>
<dbReference type="Gene3D" id="2.40.260.10">
    <property type="entry name" value="Sortase"/>
    <property type="match status" value="1"/>
</dbReference>
<dbReference type="Pfam" id="PF04203">
    <property type="entry name" value="Sortase"/>
    <property type="match status" value="1"/>
</dbReference>